<sequence>MDELCGTAIVFDSLRLVTVSTDKVKATVIPADPQVTFLFAMPRSRKHRQRHQGEEQPRPHVHPPVLPFENVDLDNSPAATPRPPGQAQQLTQYSVGQREAPNTPVLPNHGSNVYEQSTTSDDDEEEEGEVQPAIAIDMPPPLASVPSAPQVPQGDRPTRHNTHQGNSHLQPKFARSATVPHHMGSELHRFPSYNFPNTLGDVNSGVAFGEPTQVDYDDATQAYEEIGRTYSQLDAGPSAQQPIDQGRNLEKGEPLFDIREHLAQRVEGEAKERRKELGLVFSNLSVYGDATGERHIEKVYTPLFHMLTGVPKFLWRLFTFQGLSNKKSEPTKPILHNVNGYVRPGEMLLVLGKPGAGCSTLLRVLGNQRNSYKDITGEVSYGGVSPKEMHKHYRGEVVYNQEEDYHFATISVRNTISFALKSKTPSTRVLTNRGERNRQFTDALIRMFGLRRCADTRVGNAMLRGVSGGEKKRTSIAEQMATSAAITMWDGSTKGLDASSALDYVKSLRIVADLLHRTTAVTLYQASENIYNVFDKVMVLAEGRCIYFGPAQEAKPYFQSLGYVCPDRQTTSDFLTGITSEHEALVAPGMENKVPRSPQGFEDRFRKSPEYDRLMQEIDEYDHELHATQPGDVFRHNINVSKMGAGNRKYRAASPYLTTYWFQVLACLRREASVILGNPITLIFRLTYTSCMAVIVGSLFFKLPDDSDGAFTRSGVLFFALLFSTLVTQSEIPKCFANRPVINKQKAYAFYHPSANYLAQMITDLPITLVQVVVFTSILYWMVGLQAVASKFIICIVILIMSTLCLTAMFRLVGNATTDLDMAHTVAGLMLLIYIVLTSYLIPPKSMGGWVLWIYWINPIAYGLKALISNEFNGRLIKCAEHSLVPNGNPKYSDISHRVCTLLGARPGSDIIRGEDYIQESYNFDTSDLWLDFVGVVGFYLLFVVLGLVVSEWIEFSGEGYSINAFKSRNRRIASWASFGRGKNTPSSRALGPSSAKFERQSGNGIPERLAKETATGLALTWQGINYMVPGKNGDVQLLHNVDGFVRPGTMTALMGASGAGKTTLLDVLALRKNLGTVEGDILLSGETLTKTMRRQTGYCEQMDIHDPFTTVREALQFSAYLRQPAHVSKAEKDAFVEKVIELLEMEEIADAMVGSTESGIGISVEERKRLTIAVELVAKPKVLFLDEPTSGLDAQASYSIVRFLRKLTVEGQTVLCTIHQPSSLLFEQFDRLLLLAPGGHTVYFGDLGNGAQNLIEYFESNGAPACPPTANPAEWMLDVIGTRSAVDWPDVWNGSSNIEQIRQDLNEVTQQEIANREGHTDDPENHREYALHYPGQCRIVLKRMFTSYWRDPDYNWSRVLLQAFSAFFLAITYIQLGNGTVDLQNRTFAIFQISVLGILIINQVQPQVAKYRTWFTREEASGFYDWRSFATGMIVAEIPYAIFAATIFFSIFYWAVGLSSIGSRVGYFYLMYITLTMFAVYLGQAIAAWTPNDVFASLVNPIFASFMALFCGVTIPYQAMPAFWRRWMYWIDPYHYIIEGIMVNDLYGRKVTCEDNELFTFTPPSGQTCAEYTEEFFKHNPGYLADYSNDSECRYCPYTYGQSYYEMNLGWSFTHRYRNFGIMLGFIVFNLVVLLLGFKYYRPNKR</sequence>
<feature type="region of interest" description="Disordered" evidence="9">
    <location>
        <begin position="981"/>
        <end position="1002"/>
    </location>
</feature>
<keyword evidence="8 10" id="KW-0472">Membrane</keyword>
<accession>A0A9W8B6X0</accession>
<comment type="subcellular location">
    <subcellularLocation>
        <location evidence="1">Membrane</location>
        <topology evidence="1">Multi-pass membrane protein</topology>
    </subcellularLocation>
</comment>
<keyword evidence="5" id="KW-0547">Nucleotide-binding</keyword>
<dbReference type="Proteomes" id="UP001151582">
    <property type="component" value="Unassembled WGS sequence"/>
</dbReference>
<dbReference type="InterPro" id="IPR034003">
    <property type="entry name" value="ABCG_PDR_2"/>
</dbReference>
<feature type="transmembrane region" description="Helical" evidence="10">
    <location>
        <begin position="1468"/>
        <end position="1491"/>
    </location>
</feature>
<evidence type="ECO:0000256" key="1">
    <source>
        <dbReference type="ARBA" id="ARBA00004141"/>
    </source>
</evidence>
<feature type="transmembrane region" description="Helical" evidence="10">
    <location>
        <begin position="710"/>
        <end position="728"/>
    </location>
</feature>
<dbReference type="CDD" id="cd03232">
    <property type="entry name" value="ABCG_PDR_domain2"/>
    <property type="match status" value="1"/>
</dbReference>
<evidence type="ECO:0000256" key="2">
    <source>
        <dbReference type="ARBA" id="ARBA00006012"/>
    </source>
</evidence>
<keyword evidence="7 10" id="KW-1133">Transmembrane helix</keyword>
<feature type="transmembrane region" description="Helical" evidence="10">
    <location>
        <begin position="1430"/>
        <end position="1456"/>
    </location>
</feature>
<dbReference type="InterPro" id="IPR010929">
    <property type="entry name" value="PDR_CDR_ABC"/>
</dbReference>
<feature type="compositionally biased region" description="Acidic residues" evidence="9">
    <location>
        <begin position="120"/>
        <end position="129"/>
    </location>
</feature>
<dbReference type="CDD" id="cd03233">
    <property type="entry name" value="ABCG_PDR_domain1"/>
    <property type="match status" value="1"/>
</dbReference>
<feature type="domain" description="ABC transporter" evidence="11">
    <location>
        <begin position="318"/>
        <end position="567"/>
    </location>
</feature>
<feature type="compositionally biased region" description="Polar residues" evidence="9">
    <location>
        <begin position="86"/>
        <end position="95"/>
    </location>
</feature>
<keyword evidence="13" id="KW-1185">Reference proteome</keyword>
<keyword evidence="4 10" id="KW-0812">Transmembrane</keyword>
<dbReference type="Pfam" id="PF19055">
    <property type="entry name" value="ABC2_membrane_7"/>
    <property type="match status" value="2"/>
</dbReference>
<comment type="similarity">
    <text evidence="2">Belongs to the ABC transporter superfamily. ABCG family. PDR (TC 3.A.1.205) subfamily.</text>
</comment>
<evidence type="ECO:0000259" key="11">
    <source>
        <dbReference type="PROSITE" id="PS50893"/>
    </source>
</evidence>
<gene>
    <name evidence="12" type="primary">SNQ2_1</name>
    <name evidence="12" type="ORF">H4R34_000127</name>
</gene>
<dbReference type="InterPro" id="IPR027417">
    <property type="entry name" value="P-loop_NTPase"/>
</dbReference>
<keyword evidence="3" id="KW-0813">Transport</keyword>
<feature type="transmembrane region" description="Helical" evidence="10">
    <location>
        <begin position="849"/>
        <end position="868"/>
    </location>
</feature>
<dbReference type="Gene3D" id="3.40.50.300">
    <property type="entry name" value="P-loop containing nucleotide triphosphate hydrolases"/>
    <property type="match status" value="2"/>
</dbReference>
<evidence type="ECO:0000313" key="12">
    <source>
        <dbReference type="EMBL" id="KAJ1985306.1"/>
    </source>
</evidence>
<reference evidence="12" key="1">
    <citation type="submission" date="2022-07" db="EMBL/GenBank/DDBJ databases">
        <title>Phylogenomic reconstructions and comparative analyses of Kickxellomycotina fungi.</title>
        <authorList>
            <person name="Reynolds N.K."/>
            <person name="Stajich J.E."/>
            <person name="Barry K."/>
            <person name="Grigoriev I.V."/>
            <person name="Crous P."/>
            <person name="Smith M.E."/>
        </authorList>
    </citation>
    <scope>NUCLEOTIDE SEQUENCE</scope>
    <source>
        <strain evidence="12">RSA 567</strain>
    </source>
</reference>
<feature type="transmembrane region" description="Helical" evidence="10">
    <location>
        <begin position="822"/>
        <end position="842"/>
    </location>
</feature>
<proteinExistence type="inferred from homology"/>
<feature type="compositionally biased region" description="Polar residues" evidence="9">
    <location>
        <begin position="109"/>
        <end position="119"/>
    </location>
</feature>
<evidence type="ECO:0000256" key="8">
    <source>
        <dbReference type="ARBA" id="ARBA00023136"/>
    </source>
</evidence>
<keyword evidence="6 12" id="KW-0067">ATP-binding</keyword>
<dbReference type="GO" id="GO:0005524">
    <property type="term" value="F:ATP binding"/>
    <property type="evidence" value="ECO:0007669"/>
    <property type="project" value="UniProtKB-KW"/>
</dbReference>
<dbReference type="Pfam" id="PF01061">
    <property type="entry name" value="ABC2_membrane"/>
    <property type="match status" value="2"/>
</dbReference>
<dbReference type="InterPro" id="IPR034001">
    <property type="entry name" value="ABCG_PDR_1"/>
</dbReference>
<dbReference type="GO" id="GO:0140359">
    <property type="term" value="F:ABC-type transporter activity"/>
    <property type="evidence" value="ECO:0007669"/>
    <property type="project" value="InterPro"/>
</dbReference>
<evidence type="ECO:0000256" key="4">
    <source>
        <dbReference type="ARBA" id="ARBA00022692"/>
    </source>
</evidence>
<feature type="domain" description="ABC transporter" evidence="11">
    <location>
        <begin position="1020"/>
        <end position="1264"/>
    </location>
</feature>
<dbReference type="InterPro" id="IPR043926">
    <property type="entry name" value="ABCG_dom"/>
</dbReference>
<feature type="transmembrane region" description="Helical" evidence="10">
    <location>
        <begin position="1621"/>
        <end position="1642"/>
    </location>
</feature>
<feature type="transmembrane region" description="Helical" evidence="10">
    <location>
        <begin position="929"/>
        <end position="950"/>
    </location>
</feature>
<feature type="transmembrane region" description="Helical" evidence="10">
    <location>
        <begin position="1360"/>
        <end position="1377"/>
    </location>
</feature>
<dbReference type="Pfam" id="PF06422">
    <property type="entry name" value="PDR_CDR"/>
    <property type="match status" value="2"/>
</dbReference>
<dbReference type="GO" id="GO:0016020">
    <property type="term" value="C:membrane"/>
    <property type="evidence" value="ECO:0007669"/>
    <property type="project" value="UniProtKB-SubCell"/>
</dbReference>
<dbReference type="Pfam" id="PF00005">
    <property type="entry name" value="ABC_tran"/>
    <property type="match status" value="2"/>
</dbReference>
<dbReference type="InterPro" id="IPR003439">
    <property type="entry name" value="ABC_transporter-like_ATP-bd"/>
</dbReference>
<evidence type="ECO:0000256" key="7">
    <source>
        <dbReference type="ARBA" id="ARBA00022989"/>
    </source>
</evidence>
<feature type="transmembrane region" description="Helical" evidence="10">
    <location>
        <begin position="765"/>
        <end position="785"/>
    </location>
</feature>
<dbReference type="PROSITE" id="PS50893">
    <property type="entry name" value="ABC_TRANSPORTER_2"/>
    <property type="match status" value="2"/>
</dbReference>
<feature type="region of interest" description="Disordered" evidence="9">
    <location>
        <begin position="44"/>
        <end position="171"/>
    </location>
</feature>
<evidence type="ECO:0000256" key="3">
    <source>
        <dbReference type="ARBA" id="ARBA00022448"/>
    </source>
</evidence>
<evidence type="ECO:0000256" key="5">
    <source>
        <dbReference type="ARBA" id="ARBA00022741"/>
    </source>
</evidence>
<comment type="caution">
    <text evidence="12">The sequence shown here is derived from an EMBL/GenBank/DDBJ whole genome shotgun (WGS) entry which is preliminary data.</text>
</comment>
<dbReference type="GO" id="GO:0016887">
    <property type="term" value="F:ATP hydrolysis activity"/>
    <property type="evidence" value="ECO:0007669"/>
    <property type="project" value="InterPro"/>
</dbReference>
<protein>
    <submittedName>
        <fullName evidence="12">ATP-binding cassette transporter snq2</fullName>
    </submittedName>
</protein>
<dbReference type="InterPro" id="IPR003593">
    <property type="entry name" value="AAA+_ATPase"/>
</dbReference>
<dbReference type="PANTHER" id="PTHR19241">
    <property type="entry name" value="ATP-BINDING CASSETTE TRANSPORTER"/>
    <property type="match status" value="1"/>
</dbReference>
<name>A0A9W8B6X0_9FUNG</name>
<dbReference type="InterPro" id="IPR013525">
    <property type="entry name" value="ABC2_TM"/>
</dbReference>
<feature type="transmembrane region" description="Helical" evidence="10">
    <location>
        <begin position="682"/>
        <end position="703"/>
    </location>
</feature>
<dbReference type="SMART" id="SM00382">
    <property type="entry name" value="AAA"/>
    <property type="match status" value="2"/>
</dbReference>
<evidence type="ECO:0000256" key="10">
    <source>
        <dbReference type="SAM" id="Phobius"/>
    </source>
</evidence>
<dbReference type="SUPFAM" id="SSF52540">
    <property type="entry name" value="P-loop containing nucleoside triphosphate hydrolases"/>
    <property type="match status" value="2"/>
</dbReference>
<evidence type="ECO:0000256" key="6">
    <source>
        <dbReference type="ARBA" id="ARBA00022840"/>
    </source>
</evidence>
<dbReference type="FunFam" id="3.40.50.300:FF:000054">
    <property type="entry name" value="ABC multidrug transporter atrF"/>
    <property type="match status" value="1"/>
</dbReference>
<feature type="transmembrane region" description="Helical" evidence="10">
    <location>
        <begin position="792"/>
        <end position="810"/>
    </location>
</feature>
<feature type="transmembrane region" description="Helical" evidence="10">
    <location>
        <begin position="1503"/>
        <end position="1521"/>
    </location>
</feature>
<evidence type="ECO:0000313" key="13">
    <source>
        <dbReference type="Proteomes" id="UP001151582"/>
    </source>
</evidence>
<dbReference type="OrthoDB" id="245989at2759"/>
<dbReference type="EMBL" id="JANBQB010000002">
    <property type="protein sequence ID" value="KAJ1985306.1"/>
    <property type="molecule type" value="Genomic_DNA"/>
</dbReference>
<evidence type="ECO:0000256" key="9">
    <source>
        <dbReference type="SAM" id="MobiDB-lite"/>
    </source>
</evidence>
<organism evidence="12 13">
    <name type="scientific">Dimargaris verticillata</name>
    <dbReference type="NCBI Taxonomy" id="2761393"/>
    <lineage>
        <taxon>Eukaryota</taxon>
        <taxon>Fungi</taxon>
        <taxon>Fungi incertae sedis</taxon>
        <taxon>Zoopagomycota</taxon>
        <taxon>Kickxellomycotina</taxon>
        <taxon>Dimargaritomycetes</taxon>
        <taxon>Dimargaritales</taxon>
        <taxon>Dimargaritaceae</taxon>
        <taxon>Dimargaris</taxon>
    </lineage>
</organism>